<evidence type="ECO:0008006" key="3">
    <source>
        <dbReference type="Google" id="ProtNLM"/>
    </source>
</evidence>
<feature type="region of interest" description="Disordered" evidence="1">
    <location>
        <begin position="425"/>
        <end position="474"/>
    </location>
</feature>
<dbReference type="EMBL" id="LR796238">
    <property type="protein sequence ID" value="CAB4130416.1"/>
    <property type="molecule type" value="Genomic_DNA"/>
</dbReference>
<dbReference type="InterPro" id="IPR009279">
    <property type="entry name" value="Portal_Mu"/>
</dbReference>
<dbReference type="Pfam" id="PF06074">
    <property type="entry name" value="Portal_Mu"/>
    <property type="match status" value="1"/>
</dbReference>
<sequence>MDEIRQDGLKYDASVIGTSGLKQFGGYINEEFQKELRGLNGSRVFREMADNDPVVGAILFAVTMLIRQVEWSVQAADDTPEGEAAKEFVEEVIADMSTGWHSVLAEICSMFVYGFAPMEIVWKKRGGMDAPNSESRSAYDDGKIGIRTLSLRAQNTIPRWEIDPTDGSVDGLWQQPYDRAMVAIPIEKLLLFRTTEERNNPEGRSLLRNAYRPWFFKKRIEEIEAIGLERDLAGLPIAHIPAQYLTVGADANDKAVASEYKRLIRSIKRDTSEGLVLPSTRDQSGNLLFEVKLLSTSGKRQFDTTQVLTRYDKAIATSVLADFVFLGQGSTGSFALSSNKTELFATAIGAFTKSIADVINRHLLPRLWKLNGLDFEIMPSMVPGDLEAPDLGALGAFIQQLSASGAPLFPDRELENALRTAANLPLAPEDGSNMETPVAGDPNADTETDPAAGQKKDPKAKPKAAPKPAKGAQP</sequence>
<accession>A0A6J5LAZ7</accession>
<organism evidence="2">
    <name type="scientific">uncultured Caudovirales phage</name>
    <dbReference type="NCBI Taxonomy" id="2100421"/>
    <lineage>
        <taxon>Viruses</taxon>
        <taxon>Duplodnaviria</taxon>
        <taxon>Heunggongvirae</taxon>
        <taxon>Uroviricota</taxon>
        <taxon>Caudoviricetes</taxon>
        <taxon>Peduoviridae</taxon>
        <taxon>Maltschvirus</taxon>
        <taxon>Maltschvirus maltsch</taxon>
    </lineage>
</organism>
<gene>
    <name evidence="2" type="ORF">UFOVP119_40</name>
</gene>
<name>A0A6J5LAZ7_9CAUD</name>
<proteinExistence type="predicted"/>
<protein>
    <recommendedName>
        <fullName evidence="3">Portal protein</fullName>
    </recommendedName>
</protein>
<reference evidence="2" key="1">
    <citation type="submission" date="2020-04" db="EMBL/GenBank/DDBJ databases">
        <authorList>
            <person name="Chiriac C."/>
            <person name="Salcher M."/>
            <person name="Ghai R."/>
            <person name="Kavagutti S V."/>
        </authorList>
    </citation>
    <scope>NUCLEOTIDE SEQUENCE</scope>
</reference>
<evidence type="ECO:0000256" key="1">
    <source>
        <dbReference type="SAM" id="MobiDB-lite"/>
    </source>
</evidence>
<evidence type="ECO:0000313" key="2">
    <source>
        <dbReference type="EMBL" id="CAB4130416.1"/>
    </source>
</evidence>